<evidence type="ECO:0000313" key="2">
    <source>
        <dbReference type="Proteomes" id="UP001150904"/>
    </source>
</evidence>
<dbReference type="GeneID" id="83174375"/>
<sequence>MAVAIVASRFSCKEFTKAHPQGFLGPEDAGTHRHLFYPAKVSYHLGQPIQSSNICSHANINFLYRELHVSGAEPDIGCSGDLDG</sequence>
<organism evidence="1 2">
    <name type="scientific">Penicillium cinerascens</name>
    <dbReference type="NCBI Taxonomy" id="70096"/>
    <lineage>
        <taxon>Eukaryota</taxon>
        <taxon>Fungi</taxon>
        <taxon>Dikarya</taxon>
        <taxon>Ascomycota</taxon>
        <taxon>Pezizomycotina</taxon>
        <taxon>Eurotiomycetes</taxon>
        <taxon>Eurotiomycetidae</taxon>
        <taxon>Eurotiales</taxon>
        <taxon>Aspergillaceae</taxon>
        <taxon>Penicillium</taxon>
    </lineage>
</organism>
<dbReference type="EMBL" id="JAPQKR010000004">
    <property type="protein sequence ID" value="KAJ5217913.1"/>
    <property type="molecule type" value="Genomic_DNA"/>
</dbReference>
<comment type="caution">
    <text evidence="1">The sequence shown here is derived from an EMBL/GenBank/DDBJ whole genome shotgun (WGS) entry which is preliminary data.</text>
</comment>
<evidence type="ECO:0000313" key="1">
    <source>
        <dbReference type="EMBL" id="KAJ5217913.1"/>
    </source>
</evidence>
<accession>A0A9W9NFQ0</accession>
<dbReference type="Proteomes" id="UP001150904">
    <property type="component" value="Unassembled WGS sequence"/>
</dbReference>
<dbReference type="AlphaFoldDB" id="A0A9W9NFQ0"/>
<protein>
    <submittedName>
        <fullName evidence="1">Uncharacterized protein</fullName>
    </submittedName>
</protein>
<dbReference type="RefSeq" id="XP_058312486.1">
    <property type="nucleotide sequence ID" value="XM_058447075.1"/>
</dbReference>
<proteinExistence type="predicted"/>
<reference evidence="1" key="1">
    <citation type="submission" date="2022-12" db="EMBL/GenBank/DDBJ databases">
        <authorList>
            <person name="Petersen C."/>
        </authorList>
    </citation>
    <scope>NUCLEOTIDE SEQUENCE</scope>
    <source>
        <strain evidence="1">IBT 15544</strain>
    </source>
</reference>
<keyword evidence="2" id="KW-1185">Reference proteome</keyword>
<gene>
    <name evidence="1" type="ORF">N7498_000012</name>
</gene>
<reference evidence="1" key="2">
    <citation type="journal article" date="2023" name="IMA Fungus">
        <title>Comparative genomic study of the Penicillium genus elucidates a diverse pangenome and 15 lateral gene transfer events.</title>
        <authorList>
            <person name="Petersen C."/>
            <person name="Sorensen T."/>
            <person name="Nielsen M.R."/>
            <person name="Sondergaard T.E."/>
            <person name="Sorensen J.L."/>
            <person name="Fitzpatrick D.A."/>
            <person name="Frisvad J.C."/>
            <person name="Nielsen K.L."/>
        </authorList>
    </citation>
    <scope>NUCLEOTIDE SEQUENCE</scope>
    <source>
        <strain evidence="1">IBT 15544</strain>
    </source>
</reference>
<name>A0A9W9NFQ0_9EURO</name>